<sequence length="437" mass="48535">MNDKWITDIKRKADSYERKAPDDMLDNIKQEMARRGLTMTPPRPIAQTRRLTWQRWAVAASLAVAVGGTAVYLALLQPDSDTMLSQQLQHREPATQVQRQASANVEQHTAQPASIPTSSLIVQVLSKNHGKRTMPSASMITEEYKAKNVSNPQSASVENNTVETKDANTVVEIETRKAAEQQRTSANQSQNSYKDHWDSSDRLLAYNNESPHHTIHVGAYYQGVGGFQRNGNSNGQVMTMSDPMVASVPVLYAYPSLLTKVLQETPMHSEKHHHLPVRAGLSVSIPLNGQWGVTTGLTYSTMSSDFEDLYANHRESSTQRLHYLGIPVSVHYNVWQQSKVKVYASAGGEIEKLVYGKKKTHYADMTTNETITTTISEHRPVLSTHVHAGISYSVLPSLSLFAEPGLSYHFKNGSGVKSAYTDKQLLFNVNVGVRFGK</sequence>
<dbReference type="InterPro" id="IPR025665">
    <property type="entry name" value="Beta-barrel_OMP_2"/>
</dbReference>
<evidence type="ECO:0000256" key="1">
    <source>
        <dbReference type="SAM" id="MobiDB-lite"/>
    </source>
</evidence>
<accession>A0A7K0KGE8</accession>
<keyword evidence="5" id="KW-1185">Reference proteome</keyword>
<evidence type="ECO:0000256" key="2">
    <source>
        <dbReference type="SAM" id="Phobius"/>
    </source>
</evidence>
<protein>
    <submittedName>
        <fullName evidence="4">PorT family protein</fullName>
    </submittedName>
</protein>
<dbReference type="EMBL" id="VUNG01000016">
    <property type="protein sequence ID" value="MST84545.1"/>
    <property type="molecule type" value="Genomic_DNA"/>
</dbReference>
<organism evidence="4 5">
    <name type="scientific">Hallella mizrahii</name>
    <dbReference type="NCBI Taxonomy" id="2606637"/>
    <lineage>
        <taxon>Bacteria</taxon>
        <taxon>Pseudomonadati</taxon>
        <taxon>Bacteroidota</taxon>
        <taxon>Bacteroidia</taxon>
        <taxon>Bacteroidales</taxon>
        <taxon>Prevotellaceae</taxon>
        <taxon>Hallella</taxon>
    </lineage>
</organism>
<dbReference type="AlphaFoldDB" id="A0A7K0KGE8"/>
<keyword evidence="2" id="KW-0812">Transmembrane</keyword>
<reference evidence="4 5" key="1">
    <citation type="submission" date="2019-08" db="EMBL/GenBank/DDBJ databases">
        <title>In-depth cultivation of the pig gut microbiome towards novel bacterial diversity and tailored functional studies.</title>
        <authorList>
            <person name="Wylensek D."/>
            <person name="Hitch T.C.A."/>
            <person name="Clavel T."/>
        </authorList>
    </citation>
    <scope>NUCLEOTIDE SEQUENCE [LARGE SCALE GENOMIC DNA]</scope>
    <source>
        <strain evidence="4 5">LKV-178-WT-2A</strain>
    </source>
</reference>
<feature type="region of interest" description="Disordered" evidence="1">
    <location>
        <begin position="177"/>
        <end position="196"/>
    </location>
</feature>
<keyword evidence="2" id="KW-1133">Transmembrane helix</keyword>
<proteinExistence type="predicted"/>
<keyword evidence="2" id="KW-0472">Membrane</keyword>
<gene>
    <name evidence="4" type="ORF">FYJ73_07650</name>
</gene>
<dbReference type="InterPro" id="IPR011250">
    <property type="entry name" value="OMP/PagP_B-barrel"/>
</dbReference>
<comment type="caution">
    <text evidence="4">The sequence shown here is derived from an EMBL/GenBank/DDBJ whole genome shotgun (WGS) entry which is preliminary data.</text>
</comment>
<evidence type="ECO:0000259" key="3">
    <source>
        <dbReference type="Pfam" id="PF13568"/>
    </source>
</evidence>
<name>A0A7K0KGE8_9BACT</name>
<feature type="domain" description="Outer membrane protein beta-barrel" evidence="3">
    <location>
        <begin position="270"/>
        <end position="396"/>
    </location>
</feature>
<dbReference type="RefSeq" id="WP_154534131.1">
    <property type="nucleotide sequence ID" value="NZ_VUNG01000016.1"/>
</dbReference>
<feature type="transmembrane region" description="Helical" evidence="2">
    <location>
        <begin position="56"/>
        <end position="75"/>
    </location>
</feature>
<feature type="compositionally biased region" description="Polar residues" evidence="1">
    <location>
        <begin position="181"/>
        <end position="192"/>
    </location>
</feature>
<dbReference type="SUPFAM" id="SSF56925">
    <property type="entry name" value="OMPA-like"/>
    <property type="match status" value="1"/>
</dbReference>
<dbReference type="Proteomes" id="UP000438914">
    <property type="component" value="Unassembled WGS sequence"/>
</dbReference>
<evidence type="ECO:0000313" key="4">
    <source>
        <dbReference type="EMBL" id="MST84545.1"/>
    </source>
</evidence>
<evidence type="ECO:0000313" key="5">
    <source>
        <dbReference type="Proteomes" id="UP000438914"/>
    </source>
</evidence>
<dbReference type="Pfam" id="PF13568">
    <property type="entry name" value="OMP_b-brl_2"/>
    <property type="match status" value="1"/>
</dbReference>